<reference evidence="4 5" key="1">
    <citation type="submission" date="2016-10" db="EMBL/GenBank/DDBJ databases">
        <authorList>
            <person name="de Groot N.N."/>
        </authorList>
    </citation>
    <scope>NUCLEOTIDE SEQUENCE [LARGE SCALE GENOMIC DNA]</scope>
    <source>
        <strain evidence="4 5">CGMCC 1.7059</strain>
    </source>
</reference>
<evidence type="ECO:0000256" key="1">
    <source>
        <dbReference type="ARBA" id="ARBA00022500"/>
    </source>
</evidence>
<gene>
    <name evidence="3" type="primary">cheD</name>
    <name evidence="4" type="ORF">SAMN04487960_102215</name>
</gene>
<dbReference type="PANTHER" id="PTHR35147:SF2">
    <property type="entry name" value="CHEMORECEPTOR GLUTAMINE DEAMIDASE CHED-RELATED"/>
    <property type="match status" value="1"/>
</dbReference>
<protein>
    <recommendedName>
        <fullName evidence="3">Probable chemoreceptor glutamine deamidase CheD</fullName>
        <ecNumber evidence="3">3.5.1.44</ecNumber>
    </recommendedName>
</protein>
<dbReference type="Proteomes" id="UP000199675">
    <property type="component" value="Unassembled WGS sequence"/>
</dbReference>
<dbReference type="PANTHER" id="PTHR35147">
    <property type="entry name" value="CHEMORECEPTOR GLUTAMINE DEAMIDASE CHED-RELATED"/>
    <property type="match status" value="1"/>
</dbReference>
<sequence>MALSEGQWAGNSYYDRHFQRQAVKILPGEYFTTSGHEVIVTVLGSCVAACLQDPGTGIGGMNHFLLPQNSEDDSCLSARYGVNAMELLINEMLAMGAVKSRITAKVFGGGHVIEAMSSNRVGTRNAEFVEGFLRNEQIPIVASDLCGDYPRKVYFFPDTGQVWVKKIRNLKNDTILVREQSLRERLAQDQVAGSVDLFLES</sequence>
<dbReference type="CDD" id="cd16352">
    <property type="entry name" value="CheD"/>
    <property type="match status" value="1"/>
</dbReference>
<keyword evidence="2 3" id="KW-0378">Hydrolase</keyword>
<dbReference type="InterPro" id="IPR005659">
    <property type="entry name" value="Chemorcpt_Glu_NH3ase_CheD"/>
</dbReference>
<evidence type="ECO:0000313" key="4">
    <source>
        <dbReference type="EMBL" id="SDW34361.1"/>
    </source>
</evidence>
<dbReference type="NCBIfam" id="NF010013">
    <property type="entry name" value="PRK13487.1"/>
    <property type="match status" value="1"/>
</dbReference>
<dbReference type="SUPFAM" id="SSF64438">
    <property type="entry name" value="CNF1/YfiH-like putative cysteine hydrolases"/>
    <property type="match status" value="1"/>
</dbReference>
<dbReference type="RefSeq" id="WP_091811576.1">
    <property type="nucleotide sequence ID" value="NZ_FNNE01000002.1"/>
</dbReference>
<dbReference type="GO" id="GO:0006935">
    <property type="term" value="P:chemotaxis"/>
    <property type="evidence" value="ECO:0007669"/>
    <property type="project" value="UniProtKB-UniRule"/>
</dbReference>
<organism evidence="4 5">
    <name type="scientific">Marinobacter mobilis</name>
    <dbReference type="NCBI Taxonomy" id="488533"/>
    <lineage>
        <taxon>Bacteria</taxon>
        <taxon>Pseudomonadati</taxon>
        <taxon>Pseudomonadota</taxon>
        <taxon>Gammaproteobacteria</taxon>
        <taxon>Pseudomonadales</taxon>
        <taxon>Marinobacteraceae</taxon>
        <taxon>Marinobacter</taxon>
    </lineage>
</organism>
<name>A0A1H2SRR9_9GAMM</name>
<dbReference type="InterPro" id="IPR011324">
    <property type="entry name" value="Cytotoxic_necrot_fac-like_cat"/>
</dbReference>
<evidence type="ECO:0000256" key="2">
    <source>
        <dbReference type="ARBA" id="ARBA00022801"/>
    </source>
</evidence>
<comment type="function">
    <text evidence="3">Probably deamidates glutamine residues to glutamate on methyl-accepting chemotaxis receptors (MCPs), playing an important role in chemotaxis.</text>
</comment>
<proteinExistence type="inferred from homology"/>
<evidence type="ECO:0000256" key="3">
    <source>
        <dbReference type="HAMAP-Rule" id="MF_01440"/>
    </source>
</evidence>
<comment type="catalytic activity">
    <reaction evidence="3">
        <text>L-glutaminyl-[protein] + H2O = L-glutamyl-[protein] + NH4(+)</text>
        <dbReference type="Rhea" id="RHEA:16441"/>
        <dbReference type="Rhea" id="RHEA-COMP:10207"/>
        <dbReference type="Rhea" id="RHEA-COMP:10208"/>
        <dbReference type="ChEBI" id="CHEBI:15377"/>
        <dbReference type="ChEBI" id="CHEBI:28938"/>
        <dbReference type="ChEBI" id="CHEBI:29973"/>
        <dbReference type="ChEBI" id="CHEBI:30011"/>
        <dbReference type="EC" id="3.5.1.44"/>
    </reaction>
</comment>
<dbReference type="InterPro" id="IPR038592">
    <property type="entry name" value="CheD-like_sf"/>
</dbReference>
<accession>A0A1H2SRR9</accession>
<dbReference type="EC" id="3.5.1.44" evidence="3"/>
<dbReference type="HAMAP" id="MF_01440">
    <property type="entry name" value="CheD"/>
    <property type="match status" value="1"/>
</dbReference>
<evidence type="ECO:0000313" key="5">
    <source>
        <dbReference type="Proteomes" id="UP000199675"/>
    </source>
</evidence>
<dbReference type="Gene3D" id="3.30.1330.200">
    <property type="match status" value="1"/>
</dbReference>
<dbReference type="Pfam" id="PF03975">
    <property type="entry name" value="CheD"/>
    <property type="match status" value="1"/>
</dbReference>
<comment type="similarity">
    <text evidence="3">Belongs to the CheD family.</text>
</comment>
<keyword evidence="5" id="KW-1185">Reference proteome</keyword>
<dbReference type="AlphaFoldDB" id="A0A1H2SRR9"/>
<dbReference type="STRING" id="488533.SAMN04487960_102215"/>
<keyword evidence="1 3" id="KW-0145">Chemotaxis</keyword>
<dbReference type="OrthoDB" id="9807202at2"/>
<dbReference type="EMBL" id="FNNE01000002">
    <property type="protein sequence ID" value="SDW34361.1"/>
    <property type="molecule type" value="Genomic_DNA"/>
</dbReference>
<dbReference type="GO" id="GO:0050568">
    <property type="term" value="F:protein-glutamine glutaminase activity"/>
    <property type="evidence" value="ECO:0007669"/>
    <property type="project" value="UniProtKB-UniRule"/>
</dbReference>